<dbReference type="SUPFAM" id="SSF53850">
    <property type="entry name" value="Periplasmic binding protein-like II"/>
    <property type="match status" value="1"/>
</dbReference>
<dbReference type="RefSeq" id="WP_166207739.1">
    <property type="nucleotide sequence ID" value="NZ_CP088285.1"/>
</dbReference>
<dbReference type="PANTHER" id="PTHR30632">
    <property type="entry name" value="MOLYBDATE-BINDING PERIPLASMIC PROTEIN"/>
    <property type="match status" value="1"/>
</dbReference>
<dbReference type="GO" id="GO:0015689">
    <property type="term" value="P:molybdate ion transport"/>
    <property type="evidence" value="ECO:0007669"/>
    <property type="project" value="TreeGrafter"/>
</dbReference>
<proteinExistence type="predicted"/>
<protein>
    <submittedName>
        <fullName evidence="1">Substrate-binding domain-containing protein</fullName>
    </submittedName>
</protein>
<sequence length="236" mass="23849">MKTLNILSGGAAQGLVHSIAPAFEAETGLSIAGDFGAVGAMADKLRTGVPADIVILTAALITKLADDGLVLRSSIADIGRVETALAVRAGDPPVSAKDTTSLRAVLLAADAIFVPDIKASTAGIHVAKVLAELGIADDVAGRLKIFPNGATAMRHLAATNDRRPLGCTQSTEIISTQGVVLSGILPPGCDLATMYTAAVPTQAASAPQALRLIALLTSSDASELRSKAGFVSDVTS</sequence>
<dbReference type="EMBL" id="JAAOLE020000001">
    <property type="protein sequence ID" value="NVI47381.1"/>
    <property type="molecule type" value="Genomic_DNA"/>
</dbReference>
<accession>A0A974A2I8</accession>
<dbReference type="Gene3D" id="3.40.190.10">
    <property type="entry name" value="Periplasmic binding protein-like II"/>
    <property type="match status" value="2"/>
</dbReference>
<comment type="caution">
    <text evidence="1">The sequence shown here is derived from an EMBL/GenBank/DDBJ whole genome shotgun (WGS) entry which is preliminary data.</text>
</comment>
<dbReference type="Pfam" id="PF13531">
    <property type="entry name" value="SBP_bac_11"/>
    <property type="match status" value="1"/>
</dbReference>
<name>A0A974A2I8_9BRAD</name>
<dbReference type="GO" id="GO:0030973">
    <property type="term" value="F:molybdate ion binding"/>
    <property type="evidence" value="ECO:0007669"/>
    <property type="project" value="TreeGrafter"/>
</dbReference>
<gene>
    <name evidence="1" type="ORF">HAP48_031370</name>
</gene>
<dbReference type="PANTHER" id="PTHR30632:SF11">
    <property type="entry name" value="BLR4797 PROTEIN"/>
    <property type="match status" value="1"/>
</dbReference>
<dbReference type="AlphaFoldDB" id="A0A974A2I8"/>
<dbReference type="InterPro" id="IPR050682">
    <property type="entry name" value="ModA/WtpA"/>
</dbReference>
<reference evidence="1" key="1">
    <citation type="submission" date="2020-06" db="EMBL/GenBank/DDBJ databases">
        <title>Whole Genome Sequence of Bradyrhizobium sp. Strain 1S1.</title>
        <authorList>
            <person name="Bromfield E.S.P."/>
            <person name="Cloutier S."/>
        </authorList>
    </citation>
    <scope>NUCLEOTIDE SEQUENCE [LARGE SCALE GENOMIC DNA]</scope>
    <source>
        <strain evidence="1">1S1</strain>
    </source>
</reference>
<evidence type="ECO:0000313" key="1">
    <source>
        <dbReference type="EMBL" id="NVI47381.1"/>
    </source>
</evidence>
<organism evidence="1">
    <name type="scientific">Bradyrhizobium septentrionale</name>
    <dbReference type="NCBI Taxonomy" id="1404411"/>
    <lineage>
        <taxon>Bacteria</taxon>
        <taxon>Pseudomonadati</taxon>
        <taxon>Pseudomonadota</taxon>
        <taxon>Alphaproteobacteria</taxon>
        <taxon>Hyphomicrobiales</taxon>
        <taxon>Nitrobacteraceae</taxon>
        <taxon>Bradyrhizobium</taxon>
    </lineage>
</organism>